<dbReference type="AlphaFoldDB" id="A0A7Z8ZCN5"/>
<dbReference type="Proteomes" id="UP000267630">
    <property type="component" value="Chromosome 3"/>
</dbReference>
<dbReference type="InterPro" id="IPR013785">
    <property type="entry name" value="Aldolase_TIM"/>
</dbReference>
<dbReference type="Gene3D" id="3.20.20.70">
    <property type="entry name" value="Aldolase class I"/>
    <property type="match status" value="1"/>
</dbReference>
<evidence type="ECO:0000313" key="1">
    <source>
        <dbReference type="EMBL" id="VED52795.1"/>
    </source>
</evidence>
<evidence type="ECO:0000313" key="2">
    <source>
        <dbReference type="Proteomes" id="UP000267630"/>
    </source>
</evidence>
<proteinExistence type="predicted"/>
<name>A0A7Z8ZCN5_RAOTE</name>
<sequence>MDSRTGKAVRLSRILRPETGHAVVVAASHGVMSGPPSGLKTRRDIETVFAQLRGADG</sequence>
<organism evidence="1 2">
    <name type="scientific">Raoultella terrigena</name>
    <name type="common">Klebsiella terrigena</name>
    <dbReference type="NCBI Taxonomy" id="577"/>
    <lineage>
        <taxon>Bacteria</taxon>
        <taxon>Pseudomonadati</taxon>
        <taxon>Pseudomonadota</taxon>
        <taxon>Gammaproteobacteria</taxon>
        <taxon>Enterobacterales</taxon>
        <taxon>Enterobacteriaceae</taxon>
        <taxon>Klebsiella/Raoultella group</taxon>
        <taxon>Raoultella</taxon>
    </lineage>
</organism>
<protein>
    <submittedName>
        <fullName evidence="1">Fructose-bisphosphate aldolase</fullName>
    </submittedName>
</protein>
<reference evidence="1 2" key="1">
    <citation type="submission" date="2018-12" db="EMBL/GenBank/DDBJ databases">
        <authorList>
            <consortium name="Pathogen Informatics"/>
        </authorList>
    </citation>
    <scope>NUCLEOTIDE SEQUENCE [LARGE SCALE GENOMIC DNA]</scope>
    <source>
        <strain evidence="1 2">NCTC9997</strain>
    </source>
</reference>
<keyword evidence="2" id="KW-1185">Reference proteome</keyword>
<dbReference type="EMBL" id="LR134253">
    <property type="protein sequence ID" value="VED52795.1"/>
    <property type="molecule type" value="Genomic_DNA"/>
</dbReference>
<gene>
    <name evidence="1" type="ORF">NCTC9997_04492</name>
</gene>
<accession>A0A7Z8ZCN5</accession>